<dbReference type="EMBL" id="JARJLG010000026">
    <property type="protein sequence ID" value="KAJ7769180.1"/>
    <property type="molecule type" value="Genomic_DNA"/>
</dbReference>
<keyword evidence="2" id="KW-1185">Reference proteome</keyword>
<dbReference type="Proteomes" id="UP001215280">
    <property type="component" value="Unassembled WGS sequence"/>
</dbReference>
<organism evidence="1 2">
    <name type="scientific">Mycena maculata</name>
    <dbReference type="NCBI Taxonomy" id="230809"/>
    <lineage>
        <taxon>Eukaryota</taxon>
        <taxon>Fungi</taxon>
        <taxon>Dikarya</taxon>
        <taxon>Basidiomycota</taxon>
        <taxon>Agaricomycotina</taxon>
        <taxon>Agaricomycetes</taxon>
        <taxon>Agaricomycetidae</taxon>
        <taxon>Agaricales</taxon>
        <taxon>Marasmiineae</taxon>
        <taxon>Mycenaceae</taxon>
        <taxon>Mycena</taxon>
    </lineage>
</organism>
<reference evidence="1" key="1">
    <citation type="submission" date="2023-03" db="EMBL/GenBank/DDBJ databases">
        <title>Massive genome expansion in bonnet fungi (Mycena s.s.) driven by repeated elements and novel gene families across ecological guilds.</title>
        <authorList>
            <consortium name="Lawrence Berkeley National Laboratory"/>
            <person name="Harder C.B."/>
            <person name="Miyauchi S."/>
            <person name="Viragh M."/>
            <person name="Kuo A."/>
            <person name="Thoen E."/>
            <person name="Andreopoulos B."/>
            <person name="Lu D."/>
            <person name="Skrede I."/>
            <person name="Drula E."/>
            <person name="Henrissat B."/>
            <person name="Morin E."/>
            <person name="Kohler A."/>
            <person name="Barry K."/>
            <person name="LaButti K."/>
            <person name="Morin E."/>
            <person name="Salamov A."/>
            <person name="Lipzen A."/>
            <person name="Mereny Z."/>
            <person name="Hegedus B."/>
            <person name="Baldrian P."/>
            <person name="Stursova M."/>
            <person name="Weitz H."/>
            <person name="Taylor A."/>
            <person name="Grigoriev I.V."/>
            <person name="Nagy L.G."/>
            <person name="Martin F."/>
            <person name="Kauserud H."/>
        </authorList>
    </citation>
    <scope>NUCLEOTIDE SEQUENCE</scope>
    <source>
        <strain evidence="1">CBHHK188m</strain>
    </source>
</reference>
<evidence type="ECO:0000313" key="2">
    <source>
        <dbReference type="Proteomes" id="UP001215280"/>
    </source>
</evidence>
<sequence length="129" mass="14613">MSLAVDRSGLLILPSKVHLRCVRVRYHVRQTYSLQVPHAELVKSCRSGNAFFVFAPTHRAAQNITVPSSMFSKVVPAFTSQDISALGPLMLIAVIYRVLGVAHAWMTKQFFWIPHRFRYHTFLVCIGSL</sequence>
<evidence type="ECO:0000313" key="1">
    <source>
        <dbReference type="EMBL" id="KAJ7769180.1"/>
    </source>
</evidence>
<name>A0AAD7NPN2_9AGAR</name>
<accession>A0AAD7NPN2</accession>
<comment type="caution">
    <text evidence="1">The sequence shown here is derived from an EMBL/GenBank/DDBJ whole genome shotgun (WGS) entry which is preliminary data.</text>
</comment>
<gene>
    <name evidence="1" type="ORF">DFH07DRAFT_292037</name>
</gene>
<protein>
    <submittedName>
        <fullName evidence="1">Uncharacterized protein</fullName>
    </submittedName>
</protein>
<dbReference type="AlphaFoldDB" id="A0AAD7NPN2"/>
<proteinExistence type="predicted"/>